<dbReference type="EMBL" id="CM043788">
    <property type="protein sequence ID" value="KAI4829058.1"/>
    <property type="molecule type" value="Genomic_DNA"/>
</dbReference>
<gene>
    <name evidence="1" type="ORF">KUCAC02_023121</name>
</gene>
<feature type="non-terminal residue" evidence="1">
    <location>
        <position position="115"/>
    </location>
</feature>
<reference evidence="1" key="1">
    <citation type="submission" date="2022-05" db="EMBL/GenBank/DDBJ databases">
        <title>Chromosome-level genome of Chaenocephalus aceratus.</title>
        <authorList>
            <person name="Park H."/>
        </authorList>
    </citation>
    <scope>NUCLEOTIDE SEQUENCE</scope>
    <source>
        <strain evidence="1">KU_202001</strain>
    </source>
</reference>
<keyword evidence="2" id="KW-1185">Reference proteome</keyword>
<accession>A0ACB9XR29</accession>
<feature type="non-terminal residue" evidence="1">
    <location>
        <position position="1"/>
    </location>
</feature>
<comment type="caution">
    <text evidence="1">The sequence shown here is derived from an EMBL/GenBank/DDBJ whole genome shotgun (WGS) entry which is preliminary data.</text>
</comment>
<evidence type="ECO:0000313" key="1">
    <source>
        <dbReference type="EMBL" id="KAI4829058.1"/>
    </source>
</evidence>
<sequence>DRQKELSGWLFEAERALGGAGGPGKAHTEEFPSYLDMQMSRASSRPPHLIEACNTIANDMRGKKAGQWPAIFLERSSAMHSGPEQQGSLHVRATEWQRMQLKGRAASSLPRDRSK</sequence>
<evidence type="ECO:0000313" key="2">
    <source>
        <dbReference type="Proteomes" id="UP001057452"/>
    </source>
</evidence>
<organism evidence="1 2">
    <name type="scientific">Chaenocephalus aceratus</name>
    <name type="common">Blackfin icefish</name>
    <name type="synonym">Chaenichthys aceratus</name>
    <dbReference type="NCBI Taxonomy" id="36190"/>
    <lineage>
        <taxon>Eukaryota</taxon>
        <taxon>Metazoa</taxon>
        <taxon>Chordata</taxon>
        <taxon>Craniata</taxon>
        <taxon>Vertebrata</taxon>
        <taxon>Euteleostomi</taxon>
        <taxon>Actinopterygii</taxon>
        <taxon>Neopterygii</taxon>
        <taxon>Teleostei</taxon>
        <taxon>Neoteleostei</taxon>
        <taxon>Acanthomorphata</taxon>
        <taxon>Eupercaria</taxon>
        <taxon>Perciformes</taxon>
        <taxon>Notothenioidei</taxon>
        <taxon>Channichthyidae</taxon>
        <taxon>Chaenocephalus</taxon>
    </lineage>
</organism>
<protein>
    <submittedName>
        <fullName evidence="1">Uncharacterized protein</fullName>
    </submittedName>
</protein>
<proteinExistence type="predicted"/>
<dbReference type="Proteomes" id="UP001057452">
    <property type="component" value="Chromosome 4"/>
</dbReference>
<name>A0ACB9XR29_CHAAC</name>